<evidence type="ECO:0000256" key="5">
    <source>
        <dbReference type="ARBA" id="ARBA00023014"/>
    </source>
</evidence>
<dbReference type="AlphaFoldDB" id="A0A2G3E0Y7"/>
<evidence type="ECO:0000256" key="2">
    <source>
        <dbReference type="ARBA" id="ARBA00005806"/>
    </source>
</evidence>
<dbReference type="GO" id="GO:0016836">
    <property type="term" value="F:hydro-lyase activity"/>
    <property type="evidence" value="ECO:0007669"/>
    <property type="project" value="UniProtKB-ARBA"/>
</dbReference>
<comment type="similarity">
    <text evidence="2">Belongs to the FldB/FldC dehydratase alpha/beta subunit family.</text>
</comment>
<dbReference type="PANTHER" id="PTHR30548:SF5">
    <property type="entry name" value="SUBUNIT OF OXYGEN-SENSITIVE 2-HYDROXYISOCAPROYL-COA DEHYDRATASE"/>
    <property type="match status" value="1"/>
</dbReference>
<evidence type="ECO:0000313" key="7">
    <source>
        <dbReference type="Proteomes" id="UP000224563"/>
    </source>
</evidence>
<keyword evidence="4" id="KW-0408">Iron</keyword>
<dbReference type="GO" id="GO:0046872">
    <property type="term" value="F:metal ion binding"/>
    <property type="evidence" value="ECO:0007669"/>
    <property type="project" value="UniProtKB-KW"/>
</dbReference>
<accession>A0A2G3E0Y7</accession>
<dbReference type="GO" id="GO:0051536">
    <property type="term" value="F:iron-sulfur cluster binding"/>
    <property type="evidence" value="ECO:0007669"/>
    <property type="project" value="UniProtKB-KW"/>
</dbReference>
<dbReference type="Gene3D" id="3.40.50.11900">
    <property type="match status" value="1"/>
</dbReference>
<dbReference type="RefSeq" id="WP_099386657.1">
    <property type="nucleotide sequence ID" value="NZ_JANSWH010000028.1"/>
</dbReference>
<evidence type="ECO:0000313" key="6">
    <source>
        <dbReference type="EMBL" id="PHU36942.1"/>
    </source>
</evidence>
<dbReference type="InterPro" id="IPR010327">
    <property type="entry name" value="FldB/FldC_alpha/beta"/>
</dbReference>
<gene>
    <name evidence="6" type="ORF">CSX02_10595</name>
</gene>
<keyword evidence="3" id="KW-0479">Metal-binding</keyword>
<keyword evidence="5" id="KW-0411">Iron-sulfur</keyword>
<dbReference type="Proteomes" id="UP000224563">
    <property type="component" value="Unassembled WGS sequence"/>
</dbReference>
<organism evidence="6 7">
    <name type="scientific">Agathobacter ruminis</name>
    <dbReference type="NCBI Taxonomy" id="1712665"/>
    <lineage>
        <taxon>Bacteria</taxon>
        <taxon>Bacillati</taxon>
        <taxon>Bacillota</taxon>
        <taxon>Clostridia</taxon>
        <taxon>Lachnospirales</taxon>
        <taxon>Lachnospiraceae</taxon>
        <taxon>Agathobacter</taxon>
    </lineage>
</organism>
<dbReference type="Gene3D" id="3.40.50.11890">
    <property type="match status" value="1"/>
</dbReference>
<dbReference type="EMBL" id="PDYG01000100">
    <property type="protein sequence ID" value="PHU36942.1"/>
    <property type="molecule type" value="Genomic_DNA"/>
</dbReference>
<evidence type="ECO:0000256" key="1">
    <source>
        <dbReference type="ARBA" id="ARBA00001966"/>
    </source>
</evidence>
<evidence type="ECO:0000256" key="4">
    <source>
        <dbReference type="ARBA" id="ARBA00023004"/>
    </source>
</evidence>
<comment type="cofactor">
    <cofactor evidence="1">
        <name>[4Fe-4S] cluster</name>
        <dbReference type="ChEBI" id="CHEBI:49883"/>
    </cofactor>
</comment>
<protein>
    <submittedName>
        <fullName evidence="6">Benzoyl-CoA reductase</fullName>
    </submittedName>
</protein>
<name>A0A2G3E0Y7_9FIRM</name>
<reference evidence="6 7" key="1">
    <citation type="submission" date="2017-10" db="EMBL/GenBank/DDBJ databases">
        <title>Resolving the taxonomy of Roseburia spp., Eubacterium rectale and Agathobacter spp. through phylogenomic analysis.</title>
        <authorList>
            <person name="Sheridan P.O."/>
            <person name="Walker A.W."/>
            <person name="Duncan S.H."/>
            <person name="Scott K.P."/>
            <person name="Toole P.W.O."/>
            <person name="Luis P."/>
            <person name="Flint H.J."/>
        </authorList>
    </citation>
    <scope>NUCLEOTIDE SEQUENCE [LARGE SCALE GENOMIC DNA]</scope>
    <source>
        <strain evidence="6 7">JK623</strain>
    </source>
</reference>
<evidence type="ECO:0000256" key="3">
    <source>
        <dbReference type="ARBA" id="ARBA00022723"/>
    </source>
</evidence>
<comment type="caution">
    <text evidence="6">The sequence shown here is derived from an EMBL/GenBank/DDBJ whole genome shotgun (WGS) entry which is preliminary data.</text>
</comment>
<keyword evidence="7" id="KW-1185">Reference proteome</keyword>
<sequence>MNTAELFEQFHKIALNPRAQKDAYLKDGEKVVLVTYYVPEQLIHAMGAIPFHTYGGDLPVNEAKQYFPAFICSVMQTMLELGMRGTFEGCSAIVIPSLCDSLKCIGQNWKYAVPSIPFIPLTYPQNRKPDYGAAFTRAGYERMVRELEAATGLQLDETRLKESIRIYNEHNALMREFSALCAEYPQVTATQRSDVYKSAGFMKKEEHAQLLRELIACMKQEVAQKSSGKRIYISGILADAPEWNRILEDYGLQVVGDDILACSRLYRDDCRMPEDGEDAMDALVRLYCDKDHCSLLYDEKKSRVEFIVQEAKQRKADGVILALTKFCDPEEFDNPMIKDACAEAGLPCVVIEMDRQMQNYEQARTIMETFADMIG</sequence>
<proteinExistence type="inferred from homology"/>
<dbReference type="Pfam" id="PF06050">
    <property type="entry name" value="HGD-D"/>
    <property type="match status" value="1"/>
</dbReference>
<dbReference type="PANTHER" id="PTHR30548">
    <property type="entry name" value="2-HYDROXYGLUTARYL-COA DEHYDRATASE, D-COMPONENT-RELATED"/>
    <property type="match status" value="1"/>
</dbReference>
<dbReference type="Gene3D" id="1.20.1270.370">
    <property type="match status" value="1"/>
</dbReference>
<reference evidence="6 7" key="2">
    <citation type="submission" date="2017-10" db="EMBL/GenBank/DDBJ databases">
        <authorList>
            <person name="Banno H."/>
            <person name="Chua N.-H."/>
        </authorList>
    </citation>
    <scope>NUCLEOTIDE SEQUENCE [LARGE SCALE GENOMIC DNA]</scope>
    <source>
        <strain evidence="6 7">JK623</strain>
    </source>
</reference>